<dbReference type="Gene3D" id="2.160.20.10">
    <property type="entry name" value="Single-stranded right-handed beta-helix, Pectin lyase-like"/>
    <property type="match status" value="1"/>
</dbReference>
<dbReference type="Pfam" id="PF07523">
    <property type="entry name" value="Big_3"/>
    <property type="match status" value="4"/>
</dbReference>
<dbReference type="Pfam" id="PF25849">
    <property type="entry name" value="PelX_N"/>
    <property type="match status" value="2"/>
</dbReference>
<feature type="signal peptide" evidence="9">
    <location>
        <begin position="1"/>
        <end position="28"/>
    </location>
</feature>
<evidence type="ECO:0000256" key="9">
    <source>
        <dbReference type="SAM" id="SignalP"/>
    </source>
</evidence>
<dbReference type="InterPro" id="IPR058863">
    <property type="entry name" value="PelX-like_Ig"/>
</dbReference>
<organism evidence="13 14">
    <name type="scientific">Gracilibacillus halophilus YIM-C55.5</name>
    <dbReference type="NCBI Taxonomy" id="1308866"/>
    <lineage>
        <taxon>Bacteria</taxon>
        <taxon>Bacillati</taxon>
        <taxon>Bacillota</taxon>
        <taxon>Bacilli</taxon>
        <taxon>Bacillales</taxon>
        <taxon>Bacillaceae</taxon>
        <taxon>Gracilibacillus</taxon>
    </lineage>
</organism>
<feature type="domain" description="Ig-like" evidence="10">
    <location>
        <begin position="244"/>
        <end position="307"/>
    </location>
</feature>
<evidence type="ECO:0000259" key="12">
    <source>
        <dbReference type="Pfam" id="PF25850"/>
    </source>
</evidence>
<comment type="subcellular location">
    <subcellularLocation>
        <location evidence="2">Secreted</location>
    </subcellularLocation>
</comment>
<evidence type="ECO:0000313" key="14">
    <source>
        <dbReference type="Proteomes" id="UP000012283"/>
    </source>
</evidence>
<feature type="chain" id="PRO_5004123145" evidence="9">
    <location>
        <begin position="29"/>
        <end position="1235"/>
    </location>
</feature>
<evidence type="ECO:0000256" key="4">
    <source>
        <dbReference type="ARBA" id="ARBA00022723"/>
    </source>
</evidence>
<evidence type="ECO:0000256" key="8">
    <source>
        <dbReference type="ARBA" id="ARBA00038263"/>
    </source>
</evidence>
<feature type="domain" description="Pectate disaccharide-lyase-like N-terminal" evidence="11">
    <location>
        <begin position="64"/>
        <end position="232"/>
    </location>
</feature>
<dbReference type="SUPFAM" id="SSF51126">
    <property type="entry name" value="Pectin lyase-like"/>
    <property type="match status" value="1"/>
</dbReference>
<dbReference type="AlphaFoldDB" id="N4WBC8"/>
<dbReference type="InterPro" id="IPR022038">
    <property type="entry name" value="Ig-like_bact"/>
</dbReference>
<dbReference type="GO" id="GO:0016837">
    <property type="term" value="F:carbon-oxygen lyase activity, acting on polysaccharides"/>
    <property type="evidence" value="ECO:0007669"/>
    <property type="project" value="TreeGrafter"/>
</dbReference>
<evidence type="ECO:0000256" key="1">
    <source>
        <dbReference type="ARBA" id="ARBA00001913"/>
    </source>
</evidence>
<comment type="similarity">
    <text evidence="8">Belongs to the polysaccharide lyase 9 family.</text>
</comment>
<dbReference type="OrthoDB" id="8660908at2"/>
<name>N4WBC8_9BACI</name>
<feature type="domain" description="Pectate disaccharide-lyase-like N-terminal" evidence="11">
    <location>
        <begin position="595"/>
        <end position="783"/>
    </location>
</feature>
<dbReference type="Gene3D" id="2.60.40.3630">
    <property type="match status" value="4"/>
</dbReference>
<evidence type="ECO:0000256" key="5">
    <source>
        <dbReference type="ARBA" id="ARBA00022729"/>
    </source>
</evidence>
<dbReference type="eggNOG" id="COG0683">
    <property type="taxonomic scope" value="Bacteria"/>
</dbReference>
<evidence type="ECO:0000256" key="6">
    <source>
        <dbReference type="ARBA" id="ARBA00022837"/>
    </source>
</evidence>
<dbReference type="Proteomes" id="UP000012283">
    <property type="component" value="Unassembled WGS sequence"/>
</dbReference>
<keyword evidence="3" id="KW-0964">Secreted</keyword>
<evidence type="ECO:0000259" key="11">
    <source>
        <dbReference type="Pfam" id="PF25849"/>
    </source>
</evidence>
<keyword evidence="14" id="KW-1185">Reference proteome</keyword>
<keyword evidence="5 9" id="KW-0732">Signal</keyword>
<gene>
    <name evidence="13" type="ORF">J416_06138</name>
</gene>
<comment type="cofactor">
    <cofactor evidence="1">
        <name>Ca(2+)</name>
        <dbReference type="ChEBI" id="CHEBI:29108"/>
    </cofactor>
</comment>
<evidence type="ECO:0000259" key="10">
    <source>
        <dbReference type="Pfam" id="PF07523"/>
    </source>
</evidence>
<dbReference type="InterPro" id="IPR058953">
    <property type="entry name" value="PelX-like_N"/>
</dbReference>
<dbReference type="InterPro" id="IPR052052">
    <property type="entry name" value="Polysaccharide_Lyase_9"/>
</dbReference>
<dbReference type="STRING" id="1308866.J416_06138"/>
<reference evidence="13 14" key="1">
    <citation type="submission" date="2013-03" db="EMBL/GenBank/DDBJ databases">
        <title>Draft genome sequence of Gracibacillus halophilus YIM-C55.5, a moderately halophilic and thermophilic organism from the Xiaochaidamu salt lake.</title>
        <authorList>
            <person name="Sugumar T."/>
            <person name="Polireddy D.R."/>
            <person name="Antony A."/>
            <person name="Madhava Y.R."/>
            <person name="Sivakumar N."/>
        </authorList>
    </citation>
    <scope>NUCLEOTIDE SEQUENCE [LARGE SCALE GENOMIC DNA]</scope>
    <source>
        <strain evidence="13 14">YIM-C55.5</strain>
    </source>
</reference>
<comment type="caution">
    <text evidence="13">The sequence shown here is derived from an EMBL/GenBank/DDBJ whole genome shotgun (WGS) entry which is preliminary data.</text>
</comment>
<dbReference type="Pfam" id="PF25850">
    <property type="entry name" value="PelX_Ig"/>
    <property type="match status" value="1"/>
</dbReference>
<proteinExistence type="inferred from homology"/>
<evidence type="ECO:0000256" key="2">
    <source>
        <dbReference type="ARBA" id="ARBA00004613"/>
    </source>
</evidence>
<dbReference type="PANTHER" id="PTHR40088">
    <property type="entry name" value="PECTATE LYASE (EUROFUNG)"/>
    <property type="match status" value="1"/>
</dbReference>
<dbReference type="InterPro" id="IPR012334">
    <property type="entry name" value="Pectin_lyas_fold"/>
</dbReference>
<feature type="domain" description="Ig-like" evidence="10">
    <location>
        <begin position="413"/>
        <end position="479"/>
    </location>
</feature>
<keyword evidence="4" id="KW-0479">Metal-binding</keyword>
<dbReference type="PANTHER" id="PTHR40088:SF1">
    <property type="entry name" value="PECTATE LYASE PEL9"/>
    <property type="match status" value="1"/>
</dbReference>
<keyword evidence="7 13" id="KW-0456">Lyase</keyword>
<dbReference type="GO" id="GO:0046872">
    <property type="term" value="F:metal ion binding"/>
    <property type="evidence" value="ECO:0007669"/>
    <property type="project" value="UniProtKB-KW"/>
</dbReference>
<dbReference type="eggNOG" id="COG5263">
    <property type="taxonomic scope" value="Bacteria"/>
</dbReference>
<feature type="domain" description="Ig-like" evidence="10">
    <location>
        <begin position="322"/>
        <end position="400"/>
    </location>
</feature>
<dbReference type="InterPro" id="IPR011050">
    <property type="entry name" value="Pectin_lyase_fold/virulence"/>
</dbReference>
<protein>
    <submittedName>
        <fullName evidence="13">Pectate disaccharide-lyase</fullName>
    </submittedName>
</protein>
<dbReference type="eggNOG" id="COG2755">
    <property type="taxonomic scope" value="Bacteria"/>
</dbReference>
<dbReference type="EMBL" id="APML01000019">
    <property type="protein sequence ID" value="ENH97568.1"/>
    <property type="molecule type" value="Genomic_DNA"/>
</dbReference>
<feature type="domain" description="Ig-like" evidence="10">
    <location>
        <begin position="491"/>
        <end position="562"/>
    </location>
</feature>
<evidence type="ECO:0000256" key="7">
    <source>
        <dbReference type="ARBA" id="ARBA00023239"/>
    </source>
</evidence>
<sequence length="1235" mass="135207">MKTYQRMLAIISIFVLLLANLQFTTVSANSNAEENNDDQQSIRNLDFSVFGSNTGDEKNPDPTFHSNDSVTIEANGGKISSSVDGISYLHKALPTDANFEITTKATVEDFDQSDSQVSFGLMLRDEIGQHRDSSGHESSYVSVGALDQEMKGFYKEDSRQKLDPYSNNSVPAGGEVYNLSIKKSGDTYVVTSNGDSETINAENLFTDEVYAGIFVARGATVTFSDFSIHVSKNVSDLSVDASNMEKSEYLIGEELDLSGLNVTATYEDGSTDSLSSSDYIVTGFDSSKAGTNTLTIHYNGITTTFDVDIVPLTVTDLQVKYYPAKTSYYKDEAFDPQGLVITAEYNNGYQTRELSDDLYQLSIAGEILNEDHIFERAGTKTVTVTSTETPEKTTTFNVNVNDAHITGLDIRQEPTKQTYFLEDELDLSGISVYATYSDSNDVRLASDDYDVSGFDSTTTGEQDIKVTYKGEIATFTINVKERELQNLEVTNYPQTTFSTGEAFSYDNLKVSKVFDNGEKELLNESAYIVDASEFDPTTPGIYDITIQPNDLDVSPITYSVTVREEINYEWNEIRFGQSTSHDDNTITFSDNAETVKIAAKDGAGKITGDHDGITYYYTEIDAEKDNFVLSADIQVIEYAKSPHDGQESFGIMARDAIGTDGDSSVFASNIAAIGGYSGGTKDDNGTQLFVRTGVQSSDGEGSQGIQKKMLQNEKPTAENTVENYRLTLAKTNSGFTGQLNDGEEKIIFEPEILNVQNDKLYVGFYTARVATIEVSNVDFSVSAAETDAPKVTPPEEPVSPSFDILSLDKTSDTDYRLLAEANVDGTLTVKKGQEIIAEDDVIQAGETYQISTTIEKEQDTNFSLVFLPDDTQSLTDNSQIVRNFTVTHQTYAADDGNIYVSPDGTSHGDGSKDNPLDLDTAIEFVKKGQTIIVQEGKYLRSSPLRIKKYNDGTEDAMKYLMADPNAETRPLIDFDKQSEGVIHSGNYWHVKGIDFARSAGNTKGYTIGGDHNIVENIAAYEHGDTGIQISRTDNADQIEDWPSYNLVLNSISFDNRDPSENNADGFAAKLTTGVGNVFRGTVAHNNIDDGWDLYTKVGSGAIGAVTIENSIAYQNGFLTDGTEGSGDKNGFKLGGEGIHVPHVIKNSVAFENGAVGFTSNSNPGIIAENNYSFDNAGGNLSFTTYNTIEEDFSIDGFVSFHTDESEQQDEYPSRLKASHNFMYDAQTPPTNRVIH</sequence>
<feature type="domain" description="Pectate disaccharide-lyase-like central Ig-like" evidence="12">
    <location>
        <begin position="803"/>
        <end position="886"/>
    </location>
</feature>
<accession>N4WBC8</accession>
<evidence type="ECO:0000256" key="3">
    <source>
        <dbReference type="ARBA" id="ARBA00022525"/>
    </source>
</evidence>
<evidence type="ECO:0000313" key="13">
    <source>
        <dbReference type="EMBL" id="ENH97568.1"/>
    </source>
</evidence>
<dbReference type="PATRIC" id="fig|1308866.3.peg.1242"/>
<dbReference type="RefSeq" id="WP_003466659.1">
    <property type="nucleotide sequence ID" value="NZ_APML01000019.1"/>
</dbReference>
<dbReference type="GO" id="GO:0005576">
    <property type="term" value="C:extracellular region"/>
    <property type="evidence" value="ECO:0007669"/>
    <property type="project" value="UniProtKB-SubCell"/>
</dbReference>
<keyword evidence="6" id="KW-0106">Calcium</keyword>